<feature type="domain" description="RING-type" evidence="10">
    <location>
        <begin position="64"/>
        <end position="258"/>
    </location>
</feature>
<dbReference type="GO" id="GO:0008270">
    <property type="term" value="F:zinc ion binding"/>
    <property type="evidence" value="ECO:0007669"/>
    <property type="project" value="UniProtKB-KW"/>
</dbReference>
<evidence type="ECO:0000259" key="10">
    <source>
        <dbReference type="PROSITE" id="PS51873"/>
    </source>
</evidence>
<dbReference type="Proteomes" id="UP000756132">
    <property type="component" value="Chromosome 8"/>
</dbReference>
<keyword evidence="4" id="KW-0479">Metal-binding</keyword>
<dbReference type="CDD" id="cd20335">
    <property type="entry name" value="BRcat_RBR"/>
    <property type="match status" value="1"/>
</dbReference>
<keyword evidence="9" id="KW-0175">Coiled coil</keyword>
<sequence length="258" mass="29111">MDAPRGVLQALGMVRNSSSEEATAQRAVAVSGNMPEDELSNDNSLAFPAGDNAILRAKTKRVLKRRECSICCDEVASNRFPKAPHKGANEHGRNVCFKCWEQHLHSQIDETDWDKISCAQCGQVLEEAEFEKLNASFTTDFYQKWLDKAARSCRESDEEFRACPNADCDWGCLMSTKADGNIFRCQMCKYRYCSMCGAPMHEDMTCEDYQAKLRREREEAIRQEEEASRAEVSKTTKQCPKCKSAIWKSGGCAHMTSL</sequence>
<dbReference type="GeneID" id="71991148"/>
<dbReference type="GO" id="GO:0016567">
    <property type="term" value="P:protein ubiquitination"/>
    <property type="evidence" value="ECO:0007669"/>
    <property type="project" value="InterPro"/>
</dbReference>
<dbReference type="SMART" id="SM00647">
    <property type="entry name" value="IBR"/>
    <property type="match status" value="1"/>
</dbReference>
<dbReference type="AlphaFoldDB" id="A0A9Q8PF90"/>
<reference evidence="11" key="2">
    <citation type="journal article" date="2022" name="Microb. Genom.">
        <title>A chromosome-scale genome assembly of the tomato pathogen Cladosporium fulvum reveals a compartmentalized genome architecture and the presence of a dispensable chromosome.</title>
        <authorList>
            <person name="Zaccaron A.Z."/>
            <person name="Chen L.H."/>
            <person name="Samaras A."/>
            <person name="Stergiopoulos I."/>
        </authorList>
    </citation>
    <scope>NUCLEOTIDE SEQUENCE</scope>
    <source>
        <strain evidence="11">Race5_Kim</strain>
    </source>
</reference>
<dbReference type="RefSeq" id="XP_047765698.1">
    <property type="nucleotide sequence ID" value="XM_047910418.1"/>
</dbReference>
<dbReference type="OrthoDB" id="1431934at2759"/>
<comment type="catalytic activity">
    <reaction evidence="1">
        <text>[E2 ubiquitin-conjugating enzyme]-S-ubiquitinyl-L-cysteine + [acceptor protein]-L-lysine = [E2 ubiquitin-conjugating enzyme]-L-cysteine + [acceptor protein]-N(6)-ubiquitinyl-L-lysine.</text>
        <dbReference type="EC" id="2.3.2.31"/>
    </reaction>
</comment>
<dbReference type="Pfam" id="PF01485">
    <property type="entry name" value="IBR"/>
    <property type="match status" value="1"/>
</dbReference>
<evidence type="ECO:0000256" key="8">
    <source>
        <dbReference type="ARBA" id="ARBA00022833"/>
    </source>
</evidence>
<dbReference type="KEGG" id="ffu:CLAFUR5_11270"/>
<dbReference type="EC" id="2.3.2.31" evidence="2"/>
<evidence type="ECO:0000256" key="3">
    <source>
        <dbReference type="ARBA" id="ARBA00022679"/>
    </source>
</evidence>
<dbReference type="PANTHER" id="PTHR11685">
    <property type="entry name" value="RBR FAMILY RING FINGER AND IBR DOMAIN-CONTAINING"/>
    <property type="match status" value="1"/>
</dbReference>
<dbReference type="Gene3D" id="1.20.120.1750">
    <property type="match status" value="1"/>
</dbReference>
<keyword evidence="6" id="KW-0863">Zinc-finger</keyword>
<evidence type="ECO:0000256" key="7">
    <source>
        <dbReference type="ARBA" id="ARBA00022786"/>
    </source>
</evidence>
<evidence type="ECO:0000256" key="2">
    <source>
        <dbReference type="ARBA" id="ARBA00012251"/>
    </source>
</evidence>
<keyword evidence="5" id="KW-0677">Repeat</keyword>
<evidence type="ECO:0000313" key="11">
    <source>
        <dbReference type="EMBL" id="UJO21332.1"/>
    </source>
</evidence>
<evidence type="ECO:0000256" key="1">
    <source>
        <dbReference type="ARBA" id="ARBA00001798"/>
    </source>
</evidence>
<keyword evidence="7" id="KW-0833">Ubl conjugation pathway</keyword>
<accession>A0A9Q8PF90</accession>
<organism evidence="11 12">
    <name type="scientific">Passalora fulva</name>
    <name type="common">Tomato leaf mold</name>
    <name type="synonym">Cladosporium fulvum</name>
    <dbReference type="NCBI Taxonomy" id="5499"/>
    <lineage>
        <taxon>Eukaryota</taxon>
        <taxon>Fungi</taxon>
        <taxon>Dikarya</taxon>
        <taxon>Ascomycota</taxon>
        <taxon>Pezizomycotina</taxon>
        <taxon>Dothideomycetes</taxon>
        <taxon>Dothideomycetidae</taxon>
        <taxon>Mycosphaerellales</taxon>
        <taxon>Mycosphaerellaceae</taxon>
        <taxon>Fulvia</taxon>
    </lineage>
</organism>
<feature type="coiled-coil region" evidence="9">
    <location>
        <begin position="206"/>
        <end position="233"/>
    </location>
</feature>
<protein>
    <recommendedName>
        <fullName evidence="2">RBR-type E3 ubiquitin transferase</fullName>
        <ecNumber evidence="2">2.3.2.31</ecNumber>
    </recommendedName>
</protein>
<dbReference type="SUPFAM" id="SSF57850">
    <property type="entry name" value="RING/U-box"/>
    <property type="match status" value="3"/>
</dbReference>
<dbReference type="InterPro" id="IPR044066">
    <property type="entry name" value="TRIAD_supradom"/>
</dbReference>
<proteinExistence type="predicted"/>
<dbReference type="GO" id="GO:0061630">
    <property type="term" value="F:ubiquitin protein ligase activity"/>
    <property type="evidence" value="ECO:0007669"/>
    <property type="project" value="UniProtKB-EC"/>
</dbReference>
<gene>
    <name evidence="11" type="ORF">CLAFUR5_11270</name>
</gene>
<dbReference type="PROSITE" id="PS51873">
    <property type="entry name" value="TRIAD"/>
    <property type="match status" value="1"/>
</dbReference>
<evidence type="ECO:0000256" key="4">
    <source>
        <dbReference type="ARBA" id="ARBA00022723"/>
    </source>
</evidence>
<dbReference type="InterPro" id="IPR002867">
    <property type="entry name" value="IBR_dom"/>
</dbReference>
<keyword evidence="8" id="KW-0862">Zinc</keyword>
<evidence type="ECO:0000313" key="12">
    <source>
        <dbReference type="Proteomes" id="UP000756132"/>
    </source>
</evidence>
<keyword evidence="12" id="KW-1185">Reference proteome</keyword>
<keyword evidence="3" id="KW-0808">Transferase</keyword>
<reference evidence="11" key="1">
    <citation type="submission" date="2021-12" db="EMBL/GenBank/DDBJ databases">
        <authorList>
            <person name="Zaccaron A."/>
            <person name="Stergiopoulos I."/>
        </authorList>
    </citation>
    <scope>NUCLEOTIDE SEQUENCE</scope>
    <source>
        <strain evidence="11">Race5_Kim</strain>
    </source>
</reference>
<evidence type="ECO:0000256" key="6">
    <source>
        <dbReference type="ARBA" id="ARBA00022771"/>
    </source>
</evidence>
<evidence type="ECO:0000256" key="9">
    <source>
        <dbReference type="SAM" id="Coils"/>
    </source>
</evidence>
<dbReference type="Gene3D" id="3.30.40.10">
    <property type="entry name" value="Zinc/RING finger domain, C3HC4 (zinc finger)"/>
    <property type="match status" value="1"/>
</dbReference>
<dbReference type="InterPro" id="IPR013083">
    <property type="entry name" value="Znf_RING/FYVE/PHD"/>
</dbReference>
<name>A0A9Q8PF90_PASFU</name>
<evidence type="ECO:0000256" key="5">
    <source>
        <dbReference type="ARBA" id="ARBA00022737"/>
    </source>
</evidence>
<dbReference type="InterPro" id="IPR031127">
    <property type="entry name" value="E3_UB_ligase_RBR"/>
</dbReference>
<dbReference type="EMBL" id="CP090170">
    <property type="protein sequence ID" value="UJO21332.1"/>
    <property type="molecule type" value="Genomic_DNA"/>
</dbReference>